<proteinExistence type="predicted"/>
<feature type="transmembrane region" description="Helical" evidence="1">
    <location>
        <begin position="31"/>
        <end position="52"/>
    </location>
</feature>
<evidence type="ECO:0000256" key="1">
    <source>
        <dbReference type="SAM" id="Phobius"/>
    </source>
</evidence>
<organism evidence="2 3">
    <name type="scientific">Planococcus shenhongbingii</name>
    <dbReference type="NCBI Taxonomy" id="3058398"/>
    <lineage>
        <taxon>Bacteria</taxon>
        <taxon>Bacillati</taxon>
        <taxon>Bacillota</taxon>
        <taxon>Bacilli</taxon>
        <taxon>Bacillales</taxon>
        <taxon>Caryophanaceae</taxon>
        <taxon>Planococcus</taxon>
    </lineage>
</organism>
<gene>
    <name evidence="2" type="ORF">QWY13_00620</name>
</gene>
<dbReference type="EMBL" id="JAUJWU010000001">
    <property type="protein sequence ID" value="MDN7243974.1"/>
    <property type="molecule type" value="Genomic_DNA"/>
</dbReference>
<protein>
    <recommendedName>
        <fullName evidence="4">MotA/TolQ/ExbB proton channel domain-containing protein</fullName>
    </recommendedName>
</protein>
<feature type="transmembrane region" description="Helical" evidence="1">
    <location>
        <begin position="133"/>
        <end position="150"/>
    </location>
</feature>
<accession>A0ABT8N7W7</accession>
<reference evidence="2 3" key="1">
    <citation type="submission" date="2023-07" db="EMBL/GenBank/DDBJ databases">
        <title>Novel species in genus Planococcus.</title>
        <authorList>
            <person name="Ning S."/>
        </authorList>
    </citation>
    <scope>NUCLEOTIDE SEQUENCE [LARGE SCALE GENOMIC DNA]</scope>
    <source>
        <strain evidence="2 3">N017</strain>
    </source>
</reference>
<evidence type="ECO:0000313" key="3">
    <source>
        <dbReference type="Proteomes" id="UP001172142"/>
    </source>
</evidence>
<sequence>MRRKLTFVSEFIVFPFIGLLILIWLKVPLPVMEFLVSLWMAVLYGIVLMFMFSSLTSRKSTIKGSLFGWMEELTDNDENLTFQLKRVDIRYKTIDNLLAIKETILKATDGNLERLKLYKAFYSLSLKESTEELYYKIIIGLISSVGVFVLRDQVSKVEENKLTDLIFIGLIIVFSILAFVGAINENKKRIGLVIEILEICIEEIETVNEDNKKKESV</sequence>
<comment type="caution">
    <text evidence="2">The sequence shown here is derived from an EMBL/GenBank/DDBJ whole genome shotgun (WGS) entry which is preliminary data.</text>
</comment>
<keyword evidence="3" id="KW-1185">Reference proteome</keyword>
<dbReference type="RefSeq" id="WP_301854538.1">
    <property type="nucleotide sequence ID" value="NZ_JAUJWU010000001.1"/>
</dbReference>
<evidence type="ECO:0000313" key="2">
    <source>
        <dbReference type="EMBL" id="MDN7243974.1"/>
    </source>
</evidence>
<evidence type="ECO:0008006" key="4">
    <source>
        <dbReference type="Google" id="ProtNLM"/>
    </source>
</evidence>
<keyword evidence="1" id="KW-0812">Transmembrane</keyword>
<name>A0ABT8N7W7_9BACL</name>
<keyword evidence="1" id="KW-1133">Transmembrane helix</keyword>
<feature type="transmembrane region" description="Helical" evidence="1">
    <location>
        <begin position="7"/>
        <end position="25"/>
    </location>
</feature>
<keyword evidence="1" id="KW-0472">Membrane</keyword>
<dbReference type="Proteomes" id="UP001172142">
    <property type="component" value="Unassembled WGS sequence"/>
</dbReference>
<feature type="transmembrane region" description="Helical" evidence="1">
    <location>
        <begin position="162"/>
        <end position="183"/>
    </location>
</feature>